<keyword evidence="2" id="KW-1185">Reference proteome</keyword>
<protein>
    <submittedName>
        <fullName evidence="1">Uncharacterized protein</fullName>
    </submittedName>
</protein>
<accession>A0A368FN34</accession>
<dbReference type="AlphaFoldDB" id="A0A368FN34"/>
<comment type="caution">
    <text evidence="1">The sequence shown here is derived from an EMBL/GenBank/DDBJ whole genome shotgun (WGS) entry which is preliminary data.</text>
</comment>
<dbReference type="EMBL" id="JOJR01001004">
    <property type="protein sequence ID" value="RCN32918.1"/>
    <property type="molecule type" value="Genomic_DNA"/>
</dbReference>
<evidence type="ECO:0000313" key="1">
    <source>
        <dbReference type="EMBL" id="RCN32918.1"/>
    </source>
</evidence>
<proteinExistence type="predicted"/>
<sequence length="50" mass="6032">MPSMMASIFAPNLNHPLLQHRKYFLNCSRRTPRRIRATMRGGMRIRRMIF</sequence>
<gene>
    <name evidence="1" type="ORF">ANCCAN_21256</name>
</gene>
<name>A0A368FN34_ANCCA</name>
<dbReference type="Proteomes" id="UP000252519">
    <property type="component" value="Unassembled WGS sequence"/>
</dbReference>
<reference evidence="1 2" key="1">
    <citation type="submission" date="2014-10" db="EMBL/GenBank/DDBJ databases">
        <title>Draft genome of the hookworm Ancylostoma caninum.</title>
        <authorList>
            <person name="Mitreva M."/>
        </authorList>
    </citation>
    <scope>NUCLEOTIDE SEQUENCE [LARGE SCALE GENOMIC DNA]</scope>
    <source>
        <strain evidence="1 2">Baltimore</strain>
    </source>
</reference>
<evidence type="ECO:0000313" key="2">
    <source>
        <dbReference type="Proteomes" id="UP000252519"/>
    </source>
</evidence>
<organism evidence="1 2">
    <name type="scientific">Ancylostoma caninum</name>
    <name type="common">Dog hookworm</name>
    <dbReference type="NCBI Taxonomy" id="29170"/>
    <lineage>
        <taxon>Eukaryota</taxon>
        <taxon>Metazoa</taxon>
        <taxon>Ecdysozoa</taxon>
        <taxon>Nematoda</taxon>
        <taxon>Chromadorea</taxon>
        <taxon>Rhabditida</taxon>
        <taxon>Rhabditina</taxon>
        <taxon>Rhabditomorpha</taxon>
        <taxon>Strongyloidea</taxon>
        <taxon>Ancylostomatidae</taxon>
        <taxon>Ancylostomatinae</taxon>
        <taxon>Ancylostoma</taxon>
    </lineage>
</organism>